<evidence type="ECO:0000259" key="1">
    <source>
        <dbReference type="Pfam" id="PF01575"/>
    </source>
</evidence>
<reference evidence="3" key="1">
    <citation type="journal article" date="2019" name="Int. J. Syst. Evol. Microbiol.">
        <title>The Global Catalogue of Microorganisms (GCM) 10K type strain sequencing project: providing services to taxonomists for standard genome sequencing and annotation.</title>
        <authorList>
            <consortium name="The Broad Institute Genomics Platform"/>
            <consortium name="The Broad Institute Genome Sequencing Center for Infectious Disease"/>
            <person name="Wu L."/>
            <person name="Ma J."/>
        </authorList>
    </citation>
    <scope>NUCLEOTIDE SEQUENCE [LARGE SCALE GENOMIC DNA]</scope>
    <source>
        <strain evidence="3">CGMCC 1.16305</strain>
    </source>
</reference>
<dbReference type="Pfam" id="PF01575">
    <property type="entry name" value="MaoC_dehydratas"/>
    <property type="match status" value="1"/>
</dbReference>
<dbReference type="PANTHER" id="PTHR43437">
    <property type="entry name" value="HYDROXYACYL-THIOESTER DEHYDRATASE TYPE 2, MITOCHONDRIAL-RELATED"/>
    <property type="match status" value="1"/>
</dbReference>
<accession>A0ABW2PWF6</accession>
<organism evidence="2 3">
    <name type="scientific">Scopulibacillus cellulosilyticus</name>
    <dbReference type="NCBI Taxonomy" id="2665665"/>
    <lineage>
        <taxon>Bacteria</taxon>
        <taxon>Bacillati</taxon>
        <taxon>Bacillota</taxon>
        <taxon>Bacilli</taxon>
        <taxon>Bacillales</taxon>
        <taxon>Sporolactobacillaceae</taxon>
        <taxon>Scopulibacillus</taxon>
    </lineage>
</organism>
<protein>
    <submittedName>
        <fullName evidence="2">MaoC/PaaZ C-terminal domain-containing protein</fullName>
    </submittedName>
</protein>
<dbReference type="InterPro" id="IPR029069">
    <property type="entry name" value="HotDog_dom_sf"/>
</dbReference>
<comment type="caution">
    <text evidence="2">The sequence shown here is derived from an EMBL/GenBank/DDBJ whole genome shotgun (WGS) entry which is preliminary data.</text>
</comment>
<name>A0ABW2PWF6_9BACL</name>
<keyword evidence="3" id="KW-1185">Reference proteome</keyword>
<dbReference type="SUPFAM" id="SSF54637">
    <property type="entry name" value="Thioesterase/thiol ester dehydrase-isomerase"/>
    <property type="match status" value="1"/>
</dbReference>
<dbReference type="Proteomes" id="UP001596505">
    <property type="component" value="Unassembled WGS sequence"/>
</dbReference>
<dbReference type="EMBL" id="JBHTCO010000014">
    <property type="protein sequence ID" value="MFC7393679.1"/>
    <property type="molecule type" value="Genomic_DNA"/>
</dbReference>
<dbReference type="InterPro" id="IPR050965">
    <property type="entry name" value="UPF0336/Enoyl-CoA_hydratase"/>
</dbReference>
<evidence type="ECO:0000313" key="2">
    <source>
        <dbReference type="EMBL" id="MFC7393679.1"/>
    </source>
</evidence>
<proteinExistence type="predicted"/>
<feature type="domain" description="MaoC-like" evidence="1">
    <location>
        <begin position="18"/>
        <end position="121"/>
    </location>
</feature>
<gene>
    <name evidence="2" type="ORF">ACFQRG_12005</name>
</gene>
<sequence>MLLGKKRKLGRLIEEIQPGEKLKFSEKVEDKDLLLYLGLSDDNNPLFIQHDYASLTPYKKPIVPQIMLTGMVTGAISKILPGPGSCILSQSLQFPKPVHHYEEVHMLLTVEEVSLEDRHIKISVDGENNSGDQVIVGELIVSPPYPPKSITSSTLENF</sequence>
<dbReference type="PANTHER" id="PTHR43437:SF3">
    <property type="entry name" value="HYDROXYACYL-THIOESTER DEHYDRATASE TYPE 2, MITOCHONDRIAL"/>
    <property type="match status" value="1"/>
</dbReference>
<evidence type="ECO:0000313" key="3">
    <source>
        <dbReference type="Proteomes" id="UP001596505"/>
    </source>
</evidence>
<dbReference type="Gene3D" id="3.10.129.10">
    <property type="entry name" value="Hotdog Thioesterase"/>
    <property type="match status" value="1"/>
</dbReference>
<dbReference type="RefSeq" id="WP_380966212.1">
    <property type="nucleotide sequence ID" value="NZ_JBHTCO010000014.1"/>
</dbReference>
<dbReference type="InterPro" id="IPR002539">
    <property type="entry name" value="MaoC-like_dom"/>
</dbReference>